<proteinExistence type="predicted"/>
<gene>
    <name evidence="2" type="ORF">PIB30_103626</name>
</gene>
<feature type="non-terminal residue" evidence="2">
    <location>
        <position position="1"/>
    </location>
</feature>
<reference evidence="2 3" key="1">
    <citation type="journal article" date="2023" name="Plants (Basel)">
        <title>Bridging the Gap: Combining Genomics and Transcriptomics Approaches to Understand Stylosanthes scabra, an Orphan Legume from the Brazilian Caatinga.</title>
        <authorList>
            <person name="Ferreira-Neto J.R.C."/>
            <person name="da Silva M.D."/>
            <person name="Binneck E."/>
            <person name="de Melo N.F."/>
            <person name="da Silva R.H."/>
            <person name="de Melo A.L.T.M."/>
            <person name="Pandolfi V."/>
            <person name="Bustamante F.O."/>
            <person name="Brasileiro-Vidal A.C."/>
            <person name="Benko-Iseppon A.M."/>
        </authorList>
    </citation>
    <scope>NUCLEOTIDE SEQUENCE [LARGE SCALE GENOMIC DNA]</scope>
    <source>
        <tissue evidence="2">Leaves</tissue>
    </source>
</reference>
<sequence length="87" mass="10332">TLESYHNSPEFTNTTPTPSLNSLRMLQSTLNWCYPPPPCPYNHQFKHQDHSLKLELPITRRKELSKEFSSSYLHNWYGYDENDESNE</sequence>
<organism evidence="2 3">
    <name type="scientific">Stylosanthes scabra</name>
    <dbReference type="NCBI Taxonomy" id="79078"/>
    <lineage>
        <taxon>Eukaryota</taxon>
        <taxon>Viridiplantae</taxon>
        <taxon>Streptophyta</taxon>
        <taxon>Embryophyta</taxon>
        <taxon>Tracheophyta</taxon>
        <taxon>Spermatophyta</taxon>
        <taxon>Magnoliopsida</taxon>
        <taxon>eudicotyledons</taxon>
        <taxon>Gunneridae</taxon>
        <taxon>Pentapetalae</taxon>
        <taxon>rosids</taxon>
        <taxon>fabids</taxon>
        <taxon>Fabales</taxon>
        <taxon>Fabaceae</taxon>
        <taxon>Papilionoideae</taxon>
        <taxon>50 kb inversion clade</taxon>
        <taxon>dalbergioids sensu lato</taxon>
        <taxon>Dalbergieae</taxon>
        <taxon>Pterocarpus clade</taxon>
        <taxon>Stylosanthes</taxon>
    </lineage>
</organism>
<accession>A0ABU6ZWM2</accession>
<evidence type="ECO:0000256" key="1">
    <source>
        <dbReference type="SAM" id="MobiDB-lite"/>
    </source>
</evidence>
<protein>
    <submittedName>
        <fullName evidence="2">Uncharacterized protein</fullName>
    </submittedName>
</protein>
<evidence type="ECO:0000313" key="2">
    <source>
        <dbReference type="EMBL" id="MED6226430.1"/>
    </source>
</evidence>
<evidence type="ECO:0000313" key="3">
    <source>
        <dbReference type="Proteomes" id="UP001341840"/>
    </source>
</evidence>
<keyword evidence="3" id="KW-1185">Reference proteome</keyword>
<dbReference type="EMBL" id="JASCZI010275266">
    <property type="protein sequence ID" value="MED6226430.1"/>
    <property type="molecule type" value="Genomic_DNA"/>
</dbReference>
<feature type="region of interest" description="Disordered" evidence="1">
    <location>
        <begin position="1"/>
        <end position="20"/>
    </location>
</feature>
<comment type="caution">
    <text evidence="2">The sequence shown here is derived from an EMBL/GenBank/DDBJ whole genome shotgun (WGS) entry which is preliminary data.</text>
</comment>
<name>A0ABU6ZWM2_9FABA</name>
<dbReference type="Proteomes" id="UP001341840">
    <property type="component" value="Unassembled WGS sequence"/>
</dbReference>